<name>A0AAE1UUI0_9SOLA</name>
<sequence>MLGYNCFREREKSRDALWTEPRRLSKSANELRRLYPYRLRQLIFHKGKKEVATRSERAVTGIKIEAKINFSSRLNFKNPIGRSQAFRYPNQVFIRQIEYDMAIFGFPHTNDQLEQRLFSNMRNIFVLQHLTSHSKSQLHFPTNKDRVLGFCVGALWVGWRGKGRRIILHFEAVDSAFYAWVNGDPVGYSVAINQQVSTLGIVPPSKRFENRATHITYKVLLEESKLIQ</sequence>
<evidence type="ECO:0000313" key="1">
    <source>
        <dbReference type="EMBL" id="KAK4345308.1"/>
    </source>
</evidence>
<dbReference type="EMBL" id="JAVYJV010000019">
    <property type="protein sequence ID" value="KAK4345308.1"/>
    <property type="molecule type" value="Genomic_DNA"/>
</dbReference>
<dbReference type="SUPFAM" id="SSF49785">
    <property type="entry name" value="Galactose-binding domain-like"/>
    <property type="match status" value="1"/>
</dbReference>
<evidence type="ECO:0000313" key="2">
    <source>
        <dbReference type="Proteomes" id="UP001291623"/>
    </source>
</evidence>
<comment type="caution">
    <text evidence="1">The sequence shown here is derived from an EMBL/GenBank/DDBJ whole genome shotgun (WGS) entry which is preliminary data.</text>
</comment>
<proteinExistence type="predicted"/>
<dbReference type="Proteomes" id="UP001291623">
    <property type="component" value="Unassembled WGS sequence"/>
</dbReference>
<organism evidence="1 2">
    <name type="scientific">Anisodus tanguticus</name>
    <dbReference type="NCBI Taxonomy" id="243964"/>
    <lineage>
        <taxon>Eukaryota</taxon>
        <taxon>Viridiplantae</taxon>
        <taxon>Streptophyta</taxon>
        <taxon>Embryophyta</taxon>
        <taxon>Tracheophyta</taxon>
        <taxon>Spermatophyta</taxon>
        <taxon>Magnoliopsida</taxon>
        <taxon>eudicotyledons</taxon>
        <taxon>Gunneridae</taxon>
        <taxon>Pentapetalae</taxon>
        <taxon>asterids</taxon>
        <taxon>lamiids</taxon>
        <taxon>Solanales</taxon>
        <taxon>Solanaceae</taxon>
        <taxon>Solanoideae</taxon>
        <taxon>Hyoscyameae</taxon>
        <taxon>Anisodus</taxon>
    </lineage>
</organism>
<protein>
    <submittedName>
        <fullName evidence="1">Uncharacterized protein</fullName>
    </submittedName>
</protein>
<accession>A0AAE1UUI0</accession>
<dbReference type="AlphaFoldDB" id="A0AAE1UUI0"/>
<keyword evidence="2" id="KW-1185">Reference proteome</keyword>
<dbReference type="InterPro" id="IPR008979">
    <property type="entry name" value="Galactose-bd-like_sf"/>
</dbReference>
<gene>
    <name evidence="1" type="ORF">RND71_035484</name>
</gene>
<reference evidence="1" key="1">
    <citation type="submission" date="2023-12" db="EMBL/GenBank/DDBJ databases">
        <title>Genome assembly of Anisodus tanguticus.</title>
        <authorList>
            <person name="Wang Y.-J."/>
        </authorList>
    </citation>
    <scope>NUCLEOTIDE SEQUENCE</scope>
    <source>
        <strain evidence="1">KB-2021</strain>
        <tissue evidence="1">Leaf</tissue>
    </source>
</reference>
<dbReference type="Gene3D" id="2.60.120.260">
    <property type="entry name" value="Galactose-binding domain-like"/>
    <property type="match status" value="1"/>
</dbReference>